<evidence type="ECO:0000259" key="3">
    <source>
        <dbReference type="Pfam" id="PF10881"/>
    </source>
</evidence>
<dbReference type="Pfam" id="PF10881">
    <property type="entry name" value="DUF2726"/>
    <property type="match status" value="1"/>
</dbReference>
<organism evidence="4 5">
    <name type="scientific">Cardiobacterium valvarum F0432</name>
    <dbReference type="NCBI Taxonomy" id="797473"/>
    <lineage>
        <taxon>Bacteria</taxon>
        <taxon>Pseudomonadati</taxon>
        <taxon>Pseudomonadota</taxon>
        <taxon>Gammaproteobacteria</taxon>
        <taxon>Cardiobacteriales</taxon>
        <taxon>Cardiobacteriaceae</taxon>
        <taxon>Cardiobacterium</taxon>
    </lineage>
</organism>
<reference evidence="4 5" key="1">
    <citation type="submission" date="2011-08" db="EMBL/GenBank/DDBJ databases">
        <authorList>
            <person name="Weinstock G."/>
            <person name="Sodergren E."/>
            <person name="Clifton S."/>
            <person name="Fulton L."/>
            <person name="Fulton B."/>
            <person name="Courtney L."/>
            <person name="Fronick C."/>
            <person name="Harrison M."/>
            <person name="Strong C."/>
            <person name="Farmer C."/>
            <person name="Delahaunty K."/>
            <person name="Markovic C."/>
            <person name="Hall O."/>
            <person name="Minx P."/>
            <person name="Tomlinson C."/>
            <person name="Mitreva M."/>
            <person name="Hou S."/>
            <person name="Chen J."/>
            <person name="Wollam A."/>
            <person name="Pepin K.H."/>
            <person name="Johnson M."/>
            <person name="Bhonagiri V."/>
            <person name="Zhang X."/>
            <person name="Suruliraj S."/>
            <person name="Warren W."/>
            <person name="Chinwalla A."/>
            <person name="Mardis E.R."/>
            <person name="Wilson R.K."/>
        </authorList>
    </citation>
    <scope>NUCLEOTIDE SEQUENCE [LARGE SCALE GENOMIC DNA]</scope>
    <source>
        <strain evidence="4 5">F0432</strain>
    </source>
</reference>
<sequence length="344" mass="38007">MRQTLSLKKVIFHRLKNMPWFILITAIIAGIFISFVVVRKRLAKHSAMEGEAEDKLSEARLQQDADDVAAIPQLIEPKVLPQEPIPHGIYAYAPSVLPETTLSPQENTQVERVSAVKEMPQAQPAPLPTAPNAGEAIPADPRNKAEAPAAGQQAVSNVVEEAEKPILMTRDERIAILAKDRDANGRLTPEAQLAIVREGGYEKGVLVDGTEMAALWGILHFIMKNPGKNGKAVHSQVPLGAIIRHTNYISYTAISGKRVDFLIIDKTTAEPVAVVEVLGPGHYGTTPAKEKEVRHTDKIKRTVFEEVGIAFIVVDVQEKYGYGWERKIREKTLEALYAYFGREE</sequence>
<feature type="domain" description="DUF2726" evidence="3">
    <location>
        <begin position="232"/>
        <end position="322"/>
    </location>
</feature>
<comment type="caution">
    <text evidence="4">The sequence shown here is derived from an EMBL/GenBank/DDBJ whole genome shotgun (WGS) entry which is preliminary data.</text>
</comment>
<name>G9ZJB1_9GAMM</name>
<evidence type="ECO:0000313" key="4">
    <source>
        <dbReference type="EMBL" id="EHM50252.1"/>
    </source>
</evidence>
<feature type="transmembrane region" description="Helical" evidence="2">
    <location>
        <begin position="20"/>
        <end position="38"/>
    </location>
</feature>
<dbReference type="STRING" id="797473.HMPREF9080_02880"/>
<dbReference type="EMBL" id="AGCM01000184">
    <property type="protein sequence ID" value="EHM50252.1"/>
    <property type="molecule type" value="Genomic_DNA"/>
</dbReference>
<evidence type="ECO:0000313" key="5">
    <source>
        <dbReference type="Proteomes" id="UP000004750"/>
    </source>
</evidence>
<proteinExistence type="predicted"/>
<dbReference type="HOGENOM" id="CLU_805837_0_0_6"/>
<dbReference type="InterPro" id="IPR024402">
    <property type="entry name" value="DUF2726"/>
</dbReference>
<keyword evidence="2" id="KW-0472">Membrane</keyword>
<dbReference type="AlphaFoldDB" id="G9ZJB1"/>
<dbReference type="Proteomes" id="UP000004750">
    <property type="component" value="Unassembled WGS sequence"/>
</dbReference>
<evidence type="ECO:0000256" key="2">
    <source>
        <dbReference type="SAM" id="Phobius"/>
    </source>
</evidence>
<keyword evidence="2" id="KW-0812">Transmembrane</keyword>
<protein>
    <recommendedName>
        <fullName evidence="3">DUF2726 domain-containing protein</fullName>
    </recommendedName>
</protein>
<accession>G9ZJB1</accession>
<keyword evidence="2" id="KW-1133">Transmembrane helix</keyword>
<gene>
    <name evidence="4" type="ORF">HMPREF9080_02880</name>
</gene>
<evidence type="ECO:0000256" key="1">
    <source>
        <dbReference type="SAM" id="MobiDB-lite"/>
    </source>
</evidence>
<feature type="region of interest" description="Disordered" evidence="1">
    <location>
        <begin position="120"/>
        <end position="156"/>
    </location>
</feature>